<dbReference type="EMBL" id="CP097966">
    <property type="protein sequence ID" value="URQ63654.1"/>
    <property type="molecule type" value="Genomic_DNA"/>
</dbReference>
<evidence type="ECO:0000313" key="1">
    <source>
        <dbReference type="EMBL" id="URQ63654.1"/>
    </source>
</evidence>
<dbReference type="Proteomes" id="UP001056381">
    <property type="component" value="Chromosome"/>
</dbReference>
<dbReference type="AlphaFoldDB" id="A0A9Q8TZA5"/>
<reference evidence="1" key="1">
    <citation type="submission" date="2022-05" db="EMBL/GenBank/DDBJ databases">
        <title>Single-amplified genomics reveal most streamlined microbe among free-living bacteria.</title>
        <authorList>
            <person name="Roda-Garcia J."/>
            <person name="Haro-Moreno J.M."/>
            <person name="Rodriguez-Valera F."/>
            <person name="Almagro-Moreno S."/>
            <person name="Lopez-Perez M."/>
        </authorList>
    </citation>
    <scope>NUCLEOTIDE SEQUENCE</scope>
    <source>
        <strain evidence="1">TMED112-D2-2</strain>
    </source>
</reference>
<proteinExistence type="predicted"/>
<accession>A0A9Q8TZA5</accession>
<keyword evidence="2" id="KW-1185">Reference proteome</keyword>
<evidence type="ECO:0000313" key="2">
    <source>
        <dbReference type="Proteomes" id="UP001056381"/>
    </source>
</evidence>
<organism evidence="1 2">
    <name type="scientific">SAR86 cluster bacterium</name>
    <dbReference type="NCBI Taxonomy" id="2030880"/>
    <lineage>
        <taxon>Bacteria</taxon>
        <taxon>Pseudomonadati</taxon>
        <taxon>Pseudomonadota</taxon>
        <taxon>Gammaproteobacteria</taxon>
        <taxon>SAR86 cluster</taxon>
    </lineage>
</organism>
<gene>
    <name evidence="1" type="ORF">M9B40_02510</name>
</gene>
<name>A0A9Q8TZA5_9GAMM</name>
<sequence>MVRLLLTLCFIYSAQVISQESEYKYVPERNTAEYYFGSFNKGKDISDVAKWYGEFAKWAATQGDVYDSMTVALLQPYYHRDLASHDFMWVSTWPDSAAQFKGLEAWTKDSKANALLAKLPAKNSQVVSTVQWAISQPRSTDAGNFILAQYNSCKLNEGTNLRTYYDAYVDFAKMAQENGDVQGRKLIIPGPGYDGDADFIRLVYTSAVSERGEGIEFWRSELRDTDERLALVGMADCGNGSIYVGPVLRSPN</sequence>
<protein>
    <submittedName>
        <fullName evidence="1">Uncharacterized protein</fullName>
    </submittedName>
</protein>